<keyword evidence="4 7" id="KW-0812">Transmembrane</keyword>
<feature type="transmembrane region" description="Helical" evidence="7">
    <location>
        <begin position="277"/>
        <end position="299"/>
    </location>
</feature>
<evidence type="ECO:0000256" key="2">
    <source>
        <dbReference type="ARBA" id="ARBA00022475"/>
    </source>
</evidence>
<feature type="transmembrane region" description="Helical" evidence="7">
    <location>
        <begin position="247"/>
        <end position="265"/>
    </location>
</feature>
<gene>
    <name evidence="9" type="ORF">CH339_18310</name>
</gene>
<feature type="transmembrane region" description="Helical" evidence="7">
    <location>
        <begin position="319"/>
        <end position="335"/>
    </location>
</feature>
<dbReference type="EMBL" id="NPEV01000048">
    <property type="protein sequence ID" value="RAI25403.1"/>
    <property type="molecule type" value="Genomic_DNA"/>
</dbReference>
<feature type="transmembrane region" description="Helical" evidence="7">
    <location>
        <begin position="57"/>
        <end position="78"/>
    </location>
</feature>
<feature type="transmembrane region" description="Helical" evidence="7">
    <location>
        <begin position="364"/>
        <end position="386"/>
    </location>
</feature>
<evidence type="ECO:0000313" key="10">
    <source>
        <dbReference type="Proteomes" id="UP000249299"/>
    </source>
</evidence>
<proteinExistence type="inferred from homology"/>
<evidence type="ECO:0000256" key="1">
    <source>
        <dbReference type="ARBA" id="ARBA00004429"/>
    </source>
</evidence>
<accession>A0A327JJH0</accession>
<keyword evidence="6 7" id="KW-0472">Membrane</keyword>
<dbReference type="Pfam" id="PF06808">
    <property type="entry name" value="DctM"/>
    <property type="match status" value="1"/>
</dbReference>
<dbReference type="InterPro" id="IPR010656">
    <property type="entry name" value="DctM"/>
</dbReference>
<evidence type="ECO:0000256" key="4">
    <source>
        <dbReference type="ARBA" id="ARBA00022692"/>
    </source>
</evidence>
<feature type="transmembrane region" description="Helical" evidence="7">
    <location>
        <begin position="98"/>
        <end position="119"/>
    </location>
</feature>
<dbReference type="NCBIfam" id="TIGR00786">
    <property type="entry name" value="dctM"/>
    <property type="match status" value="1"/>
</dbReference>
<comment type="caution">
    <text evidence="9">The sequence shown here is derived from an EMBL/GenBank/DDBJ whole genome shotgun (WGS) entry which is preliminary data.</text>
</comment>
<dbReference type="AlphaFoldDB" id="A0A327JJH0"/>
<keyword evidence="7" id="KW-0813">Transport</keyword>
<evidence type="ECO:0000313" key="9">
    <source>
        <dbReference type="EMBL" id="RAI25403.1"/>
    </source>
</evidence>
<name>A0A327JJH0_9HYPH</name>
<keyword evidence="3 7" id="KW-0997">Cell inner membrane</keyword>
<feature type="transmembrane region" description="Helical" evidence="7">
    <location>
        <begin position="398"/>
        <end position="419"/>
    </location>
</feature>
<comment type="subcellular location">
    <subcellularLocation>
        <location evidence="1 7">Cell inner membrane</location>
        <topology evidence="1 7">Multi-pass membrane protein</topology>
    </subcellularLocation>
</comment>
<organism evidence="9 10">
    <name type="scientific">Rhodobium orientis</name>
    <dbReference type="NCBI Taxonomy" id="34017"/>
    <lineage>
        <taxon>Bacteria</taxon>
        <taxon>Pseudomonadati</taxon>
        <taxon>Pseudomonadota</taxon>
        <taxon>Alphaproteobacteria</taxon>
        <taxon>Hyphomicrobiales</taxon>
        <taxon>Rhodobiaceae</taxon>
        <taxon>Rhodobium</taxon>
    </lineage>
</organism>
<comment type="function">
    <text evidence="7">Part of the tripartite ATP-independent periplasmic (TRAP) transport system.</text>
</comment>
<keyword evidence="10" id="KW-1185">Reference proteome</keyword>
<dbReference type="PANTHER" id="PTHR33362">
    <property type="entry name" value="SIALIC ACID TRAP TRANSPORTER PERMEASE PROTEIN SIAT-RELATED"/>
    <property type="match status" value="1"/>
</dbReference>
<dbReference type="GO" id="GO:0022857">
    <property type="term" value="F:transmembrane transporter activity"/>
    <property type="evidence" value="ECO:0007669"/>
    <property type="project" value="UniProtKB-UniRule"/>
</dbReference>
<keyword evidence="5 7" id="KW-1133">Transmembrane helix</keyword>
<comment type="similarity">
    <text evidence="7">Belongs to the TRAP transporter large permease family.</text>
</comment>
<dbReference type="OrthoDB" id="9790209at2"/>
<feature type="transmembrane region" description="Helical" evidence="7">
    <location>
        <begin position="218"/>
        <end position="241"/>
    </location>
</feature>
<reference evidence="9 10" key="1">
    <citation type="submission" date="2017-07" db="EMBL/GenBank/DDBJ databases">
        <title>Draft Genome Sequences of Select Purple Nonsulfur Bacteria.</title>
        <authorList>
            <person name="Lasarre B."/>
            <person name="Mckinlay J.B."/>
        </authorList>
    </citation>
    <scope>NUCLEOTIDE SEQUENCE [LARGE SCALE GENOMIC DNA]</scope>
    <source>
        <strain evidence="9 10">DSM 11290</strain>
    </source>
</reference>
<keyword evidence="2" id="KW-1003">Cell membrane</keyword>
<dbReference type="RefSeq" id="WP_111435838.1">
    <property type="nucleotide sequence ID" value="NZ_JACIGG010000002.1"/>
</dbReference>
<evidence type="ECO:0000256" key="7">
    <source>
        <dbReference type="RuleBase" id="RU369079"/>
    </source>
</evidence>
<dbReference type="Proteomes" id="UP000249299">
    <property type="component" value="Unassembled WGS sequence"/>
</dbReference>
<dbReference type="GO" id="GO:0005886">
    <property type="term" value="C:plasma membrane"/>
    <property type="evidence" value="ECO:0007669"/>
    <property type="project" value="UniProtKB-SubCell"/>
</dbReference>
<feature type="transmembrane region" description="Helical" evidence="7">
    <location>
        <begin position="139"/>
        <end position="162"/>
    </location>
</feature>
<dbReference type="PIRSF" id="PIRSF006066">
    <property type="entry name" value="HI0050"/>
    <property type="match status" value="1"/>
</dbReference>
<dbReference type="InterPro" id="IPR004681">
    <property type="entry name" value="TRAP_DctM"/>
</dbReference>
<feature type="transmembrane region" description="Helical" evidence="7">
    <location>
        <begin position="6"/>
        <end position="36"/>
    </location>
</feature>
<evidence type="ECO:0000256" key="6">
    <source>
        <dbReference type="ARBA" id="ARBA00023136"/>
    </source>
</evidence>
<protein>
    <recommendedName>
        <fullName evidence="7">TRAP transporter large permease protein</fullName>
    </recommendedName>
</protein>
<evidence type="ECO:0000259" key="8">
    <source>
        <dbReference type="Pfam" id="PF06808"/>
    </source>
</evidence>
<evidence type="ECO:0000256" key="5">
    <source>
        <dbReference type="ARBA" id="ARBA00022989"/>
    </source>
</evidence>
<evidence type="ECO:0000256" key="3">
    <source>
        <dbReference type="ARBA" id="ARBA00022519"/>
    </source>
</evidence>
<feature type="transmembrane region" description="Helical" evidence="7">
    <location>
        <begin position="174"/>
        <end position="197"/>
    </location>
</feature>
<sequence>MDPTLLIIIGLLIGLMFLGSPVIFAIGFAGLSYFFIKPGMSSMLDVYVHKFFTGMDVFIWLSIPLFVIAGEIMTSIGMTDRLVGFSRLLVGRLRGGIAYVNVVGSMMFSGVSGSALADISAMGPVEIDMMRKDGYDRDFAAALTVSSAIQGPIIPPSIPLIIFSSLTNTSVAALFLAGAVPGMMLGLAQMVLIFFLARRHGFPRNPVPGLNFAVALRIVFDAFWALFMPVIIIGGIVGGVFTATEAAAIAVFYALFVGVLAYRNLSLKVFWGILDRAARTSASVYLIVGFATVISWVFASERVPSDLSALVQGLDIQPWMLLLLLNVFFLFNGLWISDSVQLLLFAPLFTPIVVAMGVDPIHFGVIMVVNVMIGLMTPPFGMALYLGSAISRVPLGKIVWRSLPFLASNLIVLMIVTYVPAVSLTLPRLFGFVD</sequence>
<feature type="domain" description="TRAP C4-dicarboxylate transport system permease DctM subunit" evidence="8">
    <location>
        <begin position="10"/>
        <end position="421"/>
    </location>
</feature>
<dbReference type="PANTHER" id="PTHR33362:SF2">
    <property type="entry name" value="TRAP TRANSPORTER LARGE PERMEASE PROTEIN"/>
    <property type="match status" value="1"/>
</dbReference>
<feature type="transmembrane region" description="Helical" evidence="7">
    <location>
        <begin position="342"/>
        <end position="358"/>
    </location>
</feature>
<comment type="subunit">
    <text evidence="7">The complex comprises the extracytoplasmic solute receptor protein and the two transmembrane proteins.</text>
</comment>